<name>A0A9Q2RZN4_9RHOB</name>
<feature type="domain" description="HTH iclR-type" evidence="4">
    <location>
        <begin position="18"/>
        <end position="79"/>
    </location>
</feature>
<dbReference type="PANTHER" id="PTHR30136">
    <property type="entry name" value="HELIX-TURN-HELIX TRANSCRIPTIONAL REGULATOR, ICLR FAMILY"/>
    <property type="match status" value="1"/>
</dbReference>
<dbReference type="InterPro" id="IPR005471">
    <property type="entry name" value="Tscrpt_reg_IclR_N"/>
</dbReference>
<sequence length="271" mass="29156">MADAKEEKKAKEGTSYVVSSVDRAIEILLTLAERPETGVTELAEATGNTKSLTFRLLHTLERRGMVRKDPDRRSYTLGYRALLLGDQSRRQSRLVSTAEPILSNLSAATRENALLLVREDLHSICIAMHASPEPLRIFAAVGRLGPLHAGGGPKVLLAWAPCEVRDKVISGALETYTDMSISDAETLEARLASIREAGHAISVGELDPNIFSIAAPVRDHTGAVIAALGVNGPNARLDDRVQESITSAVLFNAEKLSRMLGWHGDSTISGG</sequence>
<dbReference type="Pfam" id="PF01614">
    <property type="entry name" value="IclR_C"/>
    <property type="match status" value="1"/>
</dbReference>
<evidence type="ECO:0000313" key="6">
    <source>
        <dbReference type="EMBL" id="MBM2415000.1"/>
    </source>
</evidence>
<evidence type="ECO:0000313" key="8">
    <source>
        <dbReference type="Proteomes" id="UP000755667"/>
    </source>
</evidence>
<evidence type="ECO:0000259" key="5">
    <source>
        <dbReference type="PROSITE" id="PS51078"/>
    </source>
</evidence>
<dbReference type="PROSITE" id="PS51078">
    <property type="entry name" value="ICLR_ED"/>
    <property type="match status" value="1"/>
</dbReference>
<dbReference type="GO" id="GO:0003677">
    <property type="term" value="F:DNA binding"/>
    <property type="evidence" value="ECO:0007669"/>
    <property type="project" value="UniProtKB-KW"/>
</dbReference>
<keyword evidence="9" id="KW-1185">Reference proteome</keyword>
<organism evidence="6 8">
    <name type="scientific">Marivita cryptomonadis</name>
    <dbReference type="NCBI Taxonomy" id="505252"/>
    <lineage>
        <taxon>Bacteria</taxon>
        <taxon>Pseudomonadati</taxon>
        <taxon>Pseudomonadota</taxon>
        <taxon>Alphaproteobacteria</taxon>
        <taxon>Rhodobacterales</taxon>
        <taxon>Roseobacteraceae</taxon>
        <taxon>Marivita</taxon>
    </lineage>
</organism>
<keyword evidence="3" id="KW-0804">Transcription</keyword>
<reference evidence="6 9" key="1">
    <citation type="submission" date="2021-01" db="EMBL/GenBank/DDBJ databases">
        <title>Diatom-associated Roseobacters Show Island Model of Population Structure.</title>
        <authorList>
            <person name="Qu L."/>
            <person name="Feng X."/>
            <person name="Chen Y."/>
            <person name="Li L."/>
            <person name="Wang X."/>
            <person name="Hu Z."/>
            <person name="Wang H."/>
            <person name="Luo H."/>
        </authorList>
    </citation>
    <scope>NUCLEOTIDE SEQUENCE</scope>
    <source>
        <strain evidence="7 9">CC28-63</strain>
        <strain evidence="6">CC28-69</strain>
    </source>
</reference>
<proteinExistence type="predicted"/>
<dbReference type="PROSITE" id="PS51077">
    <property type="entry name" value="HTH_ICLR"/>
    <property type="match status" value="1"/>
</dbReference>
<dbReference type="Pfam" id="PF09339">
    <property type="entry name" value="HTH_IclR"/>
    <property type="match status" value="1"/>
</dbReference>
<feature type="domain" description="IclR-ED" evidence="5">
    <location>
        <begin position="80"/>
        <end position="262"/>
    </location>
</feature>
<dbReference type="SUPFAM" id="SSF46785">
    <property type="entry name" value="Winged helix' DNA-binding domain"/>
    <property type="match status" value="1"/>
</dbReference>
<dbReference type="PANTHER" id="PTHR30136:SF39">
    <property type="entry name" value="TRANSCRIPTIONAL REGULATORY PROTEIN"/>
    <property type="match status" value="1"/>
</dbReference>
<evidence type="ECO:0000256" key="1">
    <source>
        <dbReference type="ARBA" id="ARBA00023015"/>
    </source>
</evidence>
<dbReference type="Proteomes" id="UP000809440">
    <property type="component" value="Unassembled WGS sequence"/>
</dbReference>
<dbReference type="InterPro" id="IPR050707">
    <property type="entry name" value="HTH_MetabolicPath_Reg"/>
</dbReference>
<dbReference type="Gene3D" id="3.30.450.40">
    <property type="match status" value="1"/>
</dbReference>
<dbReference type="GO" id="GO:0045892">
    <property type="term" value="P:negative regulation of DNA-templated transcription"/>
    <property type="evidence" value="ECO:0007669"/>
    <property type="project" value="TreeGrafter"/>
</dbReference>
<dbReference type="SMART" id="SM00346">
    <property type="entry name" value="HTH_ICLR"/>
    <property type="match status" value="1"/>
</dbReference>
<accession>A0A9Q2RZN4</accession>
<dbReference type="EMBL" id="JAFBXF010000023">
    <property type="protein sequence ID" value="MBM2419671.1"/>
    <property type="molecule type" value="Genomic_DNA"/>
</dbReference>
<evidence type="ECO:0000313" key="9">
    <source>
        <dbReference type="Proteomes" id="UP000809440"/>
    </source>
</evidence>
<evidence type="ECO:0000313" key="7">
    <source>
        <dbReference type="EMBL" id="MBM2419671.1"/>
    </source>
</evidence>
<dbReference type="FunFam" id="1.10.10.10:FF:000056">
    <property type="entry name" value="IclR family transcriptional regulator"/>
    <property type="match status" value="1"/>
</dbReference>
<dbReference type="GO" id="GO:0003700">
    <property type="term" value="F:DNA-binding transcription factor activity"/>
    <property type="evidence" value="ECO:0007669"/>
    <property type="project" value="TreeGrafter"/>
</dbReference>
<dbReference type="AlphaFoldDB" id="A0A9Q2RZN4"/>
<keyword evidence="2" id="KW-0238">DNA-binding</keyword>
<comment type="caution">
    <text evidence="6">The sequence shown here is derived from an EMBL/GenBank/DDBJ whole genome shotgun (WGS) entry which is preliminary data.</text>
</comment>
<evidence type="ECO:0000256" key="2">
    <source>
        <dbReference type="ARBA" id="ARBA00023125"/>
    </source>
</evidence>
<dbReference type="InterPro" id="IPR029016">
    <property type="entry name" value="GAF-like_dom_sf"/>
</dbReference>
<gene>
    <name evidence="6" type="ORF">JQX41_22065</name>
    <name evidence="7" type="ORF">JQX48_22085</name>
</gene>
<dbReference type="Proteomes" id="UP000755667">
    <property type="component" value="Unassembled WGS sequence"/>
</dbReference>
<dbReference type="RefSeq" id="WP_138487678.1">
    <property type="nucleotide sequence ID" value="NZ_JAFBWU010000023.1"/>
</dbReference>
<dbReference type="InterPro" id="IPR036388">
    <property type="entry name" value="WH-like_DNA-bd_sf"/>
</dbReference>
<evidence type="ECO:0000259" key="4">
    <source>
        <dbReference type="PROSITE" id="PS51077"/>
    </source>
</evidence>
<dbReference type="InterPro" id="IPR036390">
    <property type="entry name" value="WH_DNA-bd_sf"/>
</dbReference>
<protein>
    <submittedName>
        <fullName evidence="6">IclR family transcriptional regulator</fullName>
    </submittedName>
</protein>
<evidence type="ECO:0000256" key="3">
    <source>
        <dbReference type="ARBA" id="ARBA00023163"/>
    </source>
</evidence>
<dbReference type="Gene3D" id="1.10.10.10">
    <property type="entry name" value="Winged helix-like DNA-binding domain superfamily/Winged helix DNA-binding domain"/>
    <property type="match status" value="1"/>
</dbReference>
<dbReference type="InterPro" id="IPR014757">
    <property type="entry name" value="Tscrpt_reg_IclR_C"/>
</dbReference>
<dbReference type="SUPFAM" id="SSF55781">
    <property type="entry name" value="GAF domain-like"/>
    <property type="match status" value="1"/>
</dbReference>
<dbReference type="EMBL" id="JAFBXE010000023">
    <property type="protein sequence ID" value="MBM2415000.1"/>
    <property type="molecule type" value="Genomic_DNA"/>
</dbReference>
<keyword evidence="1" id="KW-0805">Transcription regulation</keyword>